<keyword evidence="3" id="KW-1185">Reference proteome</keyword>
<dbReference type="InterPro" id="IPR012349">
    <property type="entry name" value="Split_barrel_FMN-bd"/>
</dbReference>
<sequence>MNNTAEGQDILRELCVGQPLAVLATDAGGEPYTSLVAVAVTPDLRRLYFATLRATRKWANLSGNPHVSLLMDNRGKQVTDFSRAAAATIIGLAEELRGTELETGLAIFLGRHPHLNEFTASPACALFRVRIASIYLVTRFQNVTEFHFSP</sequence>
<dbReference type="OrthoDB" id="3034951at2"/>
<protein>
    <submittedName>
        <fullName evidence="2">Pyridoxamine 5'-phosphate oxidase family protein</fullName>
    </submittedName>
</protein>
<organism evidence="2 3">
    <name type="scientific">Trichloromonas acetexigens</name>
    <dbReference type="NCBI Taxonomy" id="38815"/>
    <lineage>
        <taxon>Bacteria</taxon>
        <taxon>Pseudomonadati</taxon>
        <taxon>Thermodesulfobacteriota</taxon>
        <taxon>Desulfuromonadia</taxon>
        <taxon>Desulfuromonadales</taxon>
        <taxon>Trichloromonadaceae</taxon>
        <taxon>Trichloromonas</taxon>
    </lineage>
</organism>
<dbReference type="AlphaFoldDB" id="A0A550JGF8"/>
<gene>
    <name evidence="2" type="ORF">FL622_06875</name>
</gene>
<dbReference type="Proteomes" id="UP000317155">
    <property type="component" value="Unassembled WGS sequence"/>
</dbReference>
<evidence type="ECO:0000259" key="1">
    <source>
        <dbReference type="Pfam" id="PF01243"/>
    </source>
</evidence>
<dbReference type="EMBL" id="VJVV01000004">
    <property type="protein sequence ID" value="TRO82295.1"/>
    <property type="molecule type" value="Genomic_DNA"/>
</dbReference>
<comment type="caution">
    <text evidence="2">The sequence shown here is derived from an EMBL/GenBank/DDBJ whole genome shotgun (WGS) entry which is preliminary data.</text>
</comment>
<dbReference type="InterPro" id="IPR011576">
    <property type="entry name" value="Pyridox_Oxase_N"/>
</dbReference>
<dbReference type="Gene3D" id="2.30.110.10">
    <property type="entry name" value="Electron Transport, Fmn-binding Protein, Chain A"/>
    <property type="match status" value="1"/>
</dbReference>
<feature type="domain" description="Pyridoxamine 5'-phosphate oxidase N-terminal" evidence="1">
    <location>
        <begin position="12"/>
        <end position="137"/>
    </location>
</feature>
<dbReference type="SUPFAM" id="SSF50475">
    <property type="entry name" value="FMN-binding split barrel"/>
    <property type="match status" value="1"/>
</dbReference>
<name>A0A550JGF8_9BACT</name>
<accession>A0A550JGF8</accession>
<evidence type="ECO:0000313" key="2">
    <source>
        <dbReference type="EMBL" id="TRO82295.1"/>
    </source>
</evidence>
<evidence type="ECO:0000313" key="3">
    <source>
        <dbReference type="Proteomes" id="UP000317155"/>
    </source>
</evidence>
<dbReference type="RefSeq" id="WP_092057344.1">
    <property type="nucleotide sequence ID" value="NZ_FOJJ01000034.1"/>
</dbReference>
<reference evidence="2 3" key="1">
    <citation type="submission" date="2019-07" db="EMBL/GenBank/DDBJ databases">
        <title>Insights of Desulfuromonas acetexigens electromicrobiology.</title>
        <authorList>
            <person name="Katuri K."/>
            <person name="Sapireddy V."/>
            <person name="Shaw D.R."/>
            <person name="Saikaly P."/>
        </authorList>
    </citation>
    <scope>NUCLEOTIDE SEQUENCE [LARGE SCALE GENOMIC DNA]</scope>
    <source>
        <strain evidence="2 3">2873</strain>
    </source>
</reference>
<dbReference type="Pfam" id="PF01243">
    <property type="entry name" value="PNPOx_N"/>
    <property type="match status" value="1"/>
</dbReference>
<proteinExistence type="predicted"/>